<organism evidence="2 3">
    <name type="scientific">Gigaspora margarita</name>
    <dbReference type="NCBI Taxonomy" id="4874"/>
    <lineage>
        <taxon>Eukaryota</taxon>
        <taxon>Fungi</taxon>
        <taxon>Fungi incertae sedis</taxon>
        <taxon>Mucoromycota</taxon>
        <taxon>Glomeromycotina</taxon>
        <taxon>Glomeromycetes</taxon>
        <taxon>Diversisporales</taxon>
        <taxon>Gigasporaceae</taxon>
        <taxon>Gigaspora</taxon>
    </lineage>
</organism>
<keyword evidence="3" id="KW-1185">Reference proteome</keyword>
<sequence>FKKVVAITQLQTKILQNQNSKEISNIQENFYNTNATTPLPKENLDNDKNTEKDEEEDDIMSEQIALLKNEFLQETKDDENKKLESNSSRIGETYPANDNDSK</sequence>
<feature type="region of interest" description="Disordered" evidence="1">
    <location>
        <begin position="29"/>
        <end position="59"/>
    </location>
</feature>
<comment type="caution">
    <text evidence="2">The sequence shown here is derived from an EMBL/GenBank/DDBJ whole genome shotgun (WGS) entry which is preliminary data.</text>
</comment>
<gene>
    <name evidence="2" type="ORF">GMARGA_LOCUS42652</name>
</gene>
<dbReference type="Proteomes" id="UP000789901">
    <property type="component" value="Unassembled WGS sequence"/>
</dbReference>
<name>A0ABN7XEY4_GIGMA</name>
<feature type="compositionally biased region" description="Basic and acidic residues" evidence="1">
    <location>
        <begin position="72"/>
        <end position="84"/>
    </location>
</feature>
<evidence type="ECO:0000256" key="1">
    <source>
        <dbReference type="SAM" id="MobiDB-lite"/>
    </source>
</evidence>
<protein>
    <submittedName>
        <fullName evidence="2">31432_t:CDS:1</fullName>
    </submittedName>
</protein>
<evidence type="ECO:0000313" key="3">
    <source>
        <dbReference type="Proteomes" id="UP000789901"/>
    </source>
</evidence>
<feature type="non-terminal residue" evidence="2">
    <location>
        <position position="1"/>
    </location>
</feature>
<evidence type="ECO:0000313" key="2">
    <source>
        <dbReference type="EMBL" id="CAG8853831.1"/>
    </source>
</evidence>
<feature type="region of interest" description="Disordered" evidence="1">
    <location>
        <begin position="72"/>
        <end position="102"/>
    </location>
</feature>
<feature type="compositionally biased region" description="Basic and acidic residues" evidence="1">
    <location>
        <begin position="42"/>
        <end position="51"/>
    </location>
</feature>
<dbReference type="EMBL" id="CAJVQB010129739">
    <property type="protein sequence ID" value="CAG8853831.1"/>
    <property type="molecule type" value="Genomic_DNA"/>
</dbReference>
<proteinExistence type="predicted"/>
<accession>A0ABN7XEY4</accession>
<reference evidence="2 3" key="1">
    <citation type="submission" date="2021-06" db="EMBL/GenBank/DDBJ databases">
        <authorList>
            <person name="Kallberg Y."/>
            <person name="Tangrot J."/>
            <person name="Rosling A."/>
        </authorList>
    </citation>
    <scope>NUCLEOTIDE SEQUENCE [LARGE SCALE GENOMIC DNA]</scope>
    <source>
        <strain evidence="2 3">120-4 pot B 10/14</strain>
    </source>
</reference>